<accession>A0A939E155</accession>
<comment type="subcellular location">
    <subcellularLocation>
        <location evidence="1">Cell membrane</location>
        <topology evidence="1">Multi-pass membrane protein</topology>
    </subcellularLocation>
</comment>
<evidence type="ECO:0000256" key="5">
    <source>
        <dbReference type="ARBA" id="ARBA00023136"/>
    </source>
</evidence>
<evidence type="ECO:0000256" key="1">
    <source>
        <dbReference type="ARBA" id="ARBA00004651"/>
    </source>
</evidence>
<dbReference type="AlphaFoldDB" id="A0A939E155"/>
<comment type="similarity">
    <text evidence="7 10">Belongs to the fluoride channel Fluc/FEX (TC 1.A.43) family.</text>
</comment>
<reference evidence="11" key="1">
    <citation type="submission" date="2021-03" db="EMBL/GenBank/DDBJ databases">
        <authorList>
            <person name="Sun Q."/>
        </authorList>
    </citation>
    <scope>NUCLEOTIDE SEQUENCE</scope>
    <source>
        <strain evidence="11">CCM 8862</strain>
    </source>
</reference>
<dbReference type="EMBL" id="JAFLEQ010000014">
    <property type="protein sequence ID" value="MBN9644535.1"/>
    <property type="molecule type" value="Genomic_DNA"/>
</dbReference>
<feature type="transmembrane region" description="Helical" evidence="10">
    <location>
        <begin position="56"/>
        <end position="76"/>
    </location>
</feature>
<dbReference type="PANTHER" id="PTHR28259">
    <property type="entry name" value="FLUORIDE EXPORT PROTEIN 1-RELATED"/>
    <property type="match status" value="1"/>
</dbReference>
<dbReference type="RefSeq" id="WP_207279016.1">
    <property type="nucleotide sequence ID" value="NZ_JAFLEQ010000014.1"/>
</dbReference>
<evidence type="ECO:0000256" key="2">
    <source>
        <dbReference type="ARBA" id="ARBA00022475"/>
    </source>
</evidence>
<evidence type="ECO:0000256" key="10">
    <source>
        <dbReference type="RuleBase" id="RU004340"/>
    </source>
</evidence>
<evidence type="ECO:0000256" key="7">
    <source>
        <dbReference type="ARBA" id="ARBA00035120"/>
    </source>
</evidence>
<feature type="transmembrane region" description="Helical" evidence="10">
    <location>
        <begin position="88"/>
        <end position="110"/>
    </location>
</feature>
<organism evidence="11 12">
    <name type="scientific">Corynebacterium mendelii</name>
    <dbReference type="NCBI Taxonomy" id="2765362"/>
    <lineage>
        <taxon>Bacteria</taxon>
        <taxon>Bacillati</taxon>
        <taxon>Actinomycetota</taxon>
        <taxon>Actinomycetes</taxon>
        <taxon>Mycobacteriales</taxon>
        <taxon>Corynebacteriaceae</taxon>
        <taxon>Corynebacterium</taxon>
    </lineage>
</organism>
<keyword evidence="6" id="KW-0407">Ion channel</keyword>
<feature type="transmembrane region" description="Helical" evidence="10">
    <location>
        <begin position="31"/>
        <end position="50"/>
    </location>
</feature>
<evidence type="ECO:0000256" key="8">
    <source>
        <dbReference type="ARBA" id="ARBA00035585"/>
    </source>
</evidence>
<dbReference type="PANTHER" id="PTHR28259:SF1">
    <property type="entry name" value="FLUORIDE EXPORT PROTEIN 1-RELATED"/>
    <property type="match status" value="1"/>
</dbReference>
<evidence type="ECO:0000256" key="3">
    <source>
        <dbReference type="ARBA" id="ARBA00022692"/>
    </source>
</evidence>
<proteinExistence type="inferred from homology"/>
<evidence type="ECO:0000256" key="4">
    <source>
        <dbReference type="ARBA" id="ARBA00022989"/>
    </source>
</evidence>
<evidence type="ECO:0000313" key="12">
    <source>
        <dbReference type="Proteomes" id="UP000664332"/>
    </source>
</evidence>
<evidence type="ECO:0000313" key="11">
    <source>
        <dbReference type="EMBL" id="MBN9644535.1"/>
    </source>
</evidence>
<comment type="function">
    <text evidence="9">Fluoride-specific ion channel. Important for reducing fluoride concentration in the cell, thus reducing its toxicity.</text>
</comment>
<dbReference type="GO" id="GO:1903425">
    <property type="term" value="F:fluoride transmembrane transporter activity"/>
    <property type="evidence" value="ECO:0007669"/>
    <property type="project" value="TreeGrafter"/>
</dbReference>
<keyword evidence="5 10" id="KW-0472">Membrane</keyword>
<dbReference type="Pfam" id="PF02537">
    <property type="entry name" value="CRCB"/>
    <property type="match status" value="1"/>
</dbReference>
<name>A0A939E155_9CORY</name>
<dbReference type="InterPro" id="IPR003691">
    <property type="entry name" value="FluC"/>
</dbReference>
<dbReference type="Proteomes" id="UP000664332">
    <property type="component" value="Unassembled WGS sequence"/>
</dbReference>
<dbReference type="GO" id="GO:0005886">
    <property type="term" value="C:plasma membrane"/>
    <property type="evidence" value="ECO:0007669"/>
    <property type="project" value="UniProtKB-SubCell"/>
</dbReference>
<protein>
    <recommendedName>
        <fullName evidence="10">Fluoride-specific ion channel</fullName>
    </recommendedName>
</protein>
<keyword evidence="4 10" id="KW-1133">Transmembrane helix</keyword>
<keyword evidence="2 10" id="KW-1003">Cell membrane</keyword>
<keyword evidence="3 10" id="KW-0812">Transmembrane</keyword>
<evidence type="ECO:0000256" key="6">
    <source>
        <dbReference type="ARBA" id="ARBA00023303"/>
    </source>
</evidence>
<keyword evidence="6" id="KW-0406">Ion transport</keyword>
<comment type="catalytic activity">
    <reaction evidence="8">
        <text>fluoride(in) = fluoride(out)</text>
        <dbReference type="Rhea" id="RHEA:76159"/>
        <dbReference type="ChEBI" id="CHEBI:17051"/>
    </reaction>
    <physiologicalReaction direction="left-to-right" evidence="8">
        <dbReference type="Rhea" id="RHEA:76160"/>
    </physiologicalReaction>
</comment>
<keyword evidence="12" id="KW-1185">Reference proteome</keyword>
<gene>
    <name evidence="11" type="ORF">JZY06_07925</name>
</gene>
<evidence type="ECO:0000256" key="9">
    <source>
        <dbReference type="ARBA" id="ARBA00049940"/>
    </source>
</evidence>
<comment type="caution">
    <text evidence="11">The sequence shown here is derived from an EMBL/GenBank/DDBJ whole genome shotgun (WGS) entry which is preliminary data.</text>
</comment>
<sequence length="111" mass="11632">MTPPFIIAAVVAGAFAGGQLRWWLRQLLPLLWGTWTANILACIVMGLAVRFDLDDIGAAVVAAGFAGALSTWSTLAKEIGELITTDRITALVYTASTLVCGFVAFGAAAFI</sequence>
<keyword evidence="6" id="KW-0813">Transport</keyword>
<feature type="transmembrane region" description="Helical" evidence="10">
    <location>
        <begin position="6"/>
        <end position="24"/>
    </location>
</feature>